<keyword evidence="1" id="KW-1133">Transmembrane helix</keyword>
<proteinExistence type="predicted"/>
<feature type="transmembrane region" description="Helical" evidence="1">
    <location>
        <begin position="78"/>
        <end position="98"/>
    </location>
</feature>
<sequence>MLVNKIIGSFFLFIIYAYYSPFINPEGLIADKASGMLIVYFCYFFIGLSLPYTRINTMSIIRFKQKKVCYIWYLKKSFIYSFLYVTCVLVTYFILIRIFKYEIRYTGIEIIRYFLFSIINLIILNFIVFLIRIQKNVILGMTFNALIITASYIMSGPMMQPYNFNFIASAYSDFGQIFTIYQGLLIFVGYLFIIGVMLLLISKGEKIDLRT</sequence>
<feature type="transmembrane region" description="Helical" evidence="1">
    <location>
        <begin position="110"/>
        <end position="131"/>
    </location>
</feature>
<keyword evidence="1" id="KW-0812">Transmembrane</keyword>
<evidence type="ECO:0000313" key="3">
    <source>
        <dbReference type="Proteomes" id="UP000218387"/>
    </source>
</evidence>
<feature type="transmembrane region" description="Helical" evidence="1">
    <location>
        <begin position="35"/>
        <end position="57"/>
    </location>
</feature>
<dbReference type="KEGG" id="emt:CPZ25_018900"/>
<feature type="transmembrane region" description="Helical" evidence="1">
    <location>
        <begin position="138"/>
        <end position="159"/>
    </location>
</feature>
<evidence type="ECO:0000256" key="1">
    <source>
        <dbReference type="SAM" id="Phobius"/>
    </source>
</evidence>
<feature type="transmembrane region" description="Helical" evidence="1">
    <location>
        <begin position="179"/>
        <end position="201"/>
    </location>
</feature>
<dbReference type="Proteomes" id="UP000218387">
    <property type="component" value="Chromosome"/>
</dbReference>
<dbReference type="EMBL" id="CP029487">
    <property type="protein sequence ID" value="QCT73295.1"/>
    <property type="molecule type" value="Genomic_DNA"/>
</dbReference>
<protein>
    <submittedName>
        <fullName evidence="2">Uncharacterized protein</fullName>
    </submittedName>
</protein>
<evidence type="ECO:0000313" key="2">
    <source>
        <dbReference type="EMBL" id="QCT73295.1"/>
    </source>
</evidence>
<accession>A0A4P9CEF2</accession>
<reference evidence="2 3" key="1">
    <citation type="submission" date="2018-05" db="EMBL/GenBank/DDBJ databases">
        <title>Genome comparison of Eubacterium sp.</title>
        <authorList>
            <person name="Feng Y."/>
            <person name="Sanchez-Andrea I."/>
            <person name="Stams A.J.M."/>
            <person name="De Vos W.M."/>
        </authorList>
    </citation>
    <scope>NUCLEOTIDE SEQUENCE [LARGE SCALE GENOMIC DNA]</scope>
    <source>
        <strain evidence="2 3">YI</strain>
    </source>
</reference>
<organism evidence="2 3">
    <name type="scientific">Eubacterium maltosivorans</name>
    <dbReference type="NCBI Taxonomy" id="2041044"/>
    <lineage>
        <taxon>Bacteria</taxon>
        <taxon>Bacillati</taxon>
        <taxon>Bacillota</taxon>
        <taxon>Clostridia</taxon>
        <taxon>Eubacteriales</taxon>
        <taxon>Eubacteriaceae</taxon>
        <taxon>Eubacterium</taxon>
    </lineage>
</organism>
<keyword evidence="1" id="KW-0472">Membrane</keyword>
<name>A0A4P9CEF2_EUBML</name>
<dbReference type="AlphaFoldDB" id="A0A4P9CEF2"/>
<gene>
    <name evidence="2" type="ORF">CPZ25_018900</name>
</gene>
<feature type="transmembrane region" description="Helical" evidence="1">
    <location>
        <begin position="7"/>
        <end position="23"/>
    </location>
</feature>
<keyword evidence="3" id="KW-1185">Reference proteome</keyword>